<evidence type="ECO:0000313" key="2">
    <source>
        <dbReference type="EMBL" id="CEG00854.1"/>
    </source>
</evidence>
<dbReference type="GeneID" id="9838572"/>
<reference evidence="2 3" key="2">
    <citation type="journal article" date="2014" name="BMC Genomics">
        <title>An improved genome of the model marine alga Ostreococcus tauri unfolds by assessing Illumina de novo assemblies.</title>
        <authorList>
            <person name="Blanc-Mathieu R."/>
            <person name="Verhelst B."/>
            <person name="Derelle E."/>
            <person name="Rombauts S."/>
            <person name="Bouget F.Y."/>
            <person name="Carre I."/>
            <person name="Chateau A."/>
            <person name="Eyre-Walker A."/>
            <person name="Grimsley N."/>
            <person name="Moreau H."/>
            <person name="Piegu B."/>
            <person name="Rivals E."/>
            <person name="Schackwitz W."/>
            <person name="Van de Peer Y."/>
            <person name="Piganeau G."/>
        </authorList>
    </citation>
    <scope>NUCLEOTIDE SEQUENCE [LARGE SCALE GENOMIC DNA]</scope>
    <source>
        <strain evidence="3">OTTH 0595 / CCAP 157/2 / RCC745</strain>
    </source>
</reference>
<dbReference type="InterPro" id="IPR029147">
    <property type="entry name" value="CFAP77"/>
</dbReference>
<dbReference type="EMBL" id="CAID01000020">
    <property type="protein sequence ID" value="CEG00854.1"/>
    <property type="molecule type" value="Genomic_DNA"/>
</dbReference>
<sequence length="223" mass="24553">MEGRIGFDRPSMAMNALINNRADVGRARETMIFAPDGARGGAPARRAAAAPSETAGDALVWRDPAVGARVRNAYTGGIDLMAMNKRATSEGKCVTSKQVRAFRRAAKRPTLLRSGERRARPTKIDDTLTFGRPSAMRSEDETRWRDAPESIADVIEHRYADAWIEARRMERARVARARASSHESLEPRAASSAKTSTTEDARAPFKMKRFAEVPSKVAAMGFF</sequence>
<dbReference type="PANTHER" id="PTHR28617:SF1">
    <property type="entry name" value="CILIA- AND FLAGELLA-ASSOCIATED PROTEIN 77"/>
    <property type="match status" value="1"/>
</dbReference>
<reference evidence="3" key="1">
    <citation type="journal article" date="2006" name="Proc. Natl. Acad. Sci. U.S.A.">
        <title>Genome analysis of the smallest free-living eukaryote Ostreococcus tauri unveils many unique features.</title>
        <authorList>
            <person name="Derelle E."/>
            <person name="Ferraz C."/>
            <person name="Rombauts S."/>
            <person name="Rouze P."/>
            <person name="Worden A.Z."/>
            <person name="Robbens S."/>
            <person name="Partensky F."/>
            <person name="Degroeve S."/>
            <person name="Echeynie S."/>
            <person name="Cooke R."/>
            <person name="Saeys Y."/>
            <person name="Wuyts J."/>
            <person name="Jabbari K."/>
            <person name="Bowler C."/>
            <person name="Panaud O."/>
            <person name="Piegu B."/>
            <person name="Ball S.G."/>
            <person name="Ral J.-P."/>
            <person name="Bouget F.-Y."/>
            <person name="Piganeau G."/>
            <person name="De Baets B."/>
            <person name="Picard A."/>
            <person name="Delseny M."/>
            <person name="Demaille J."/>
            <person name="Van de Peer Y."/>
            <person name="Moreau H."/>
        </authorList>
    </citation>
    <scope>NUCLEOTIDE SEQUENCE [LARGE SCALE GENOMIC DNA]</scope>
    <source>
        <strain evidence="3">OTTH 0595 / CCAP 157/2 / RCC745</strain>
    </source>
</reference>
<comment type="caution">
    <text evidence="2">The sequence shown here is derived from an EMBL/GenBank/DDBJ whole genome shotgun (WGS) entry which is preliminary data.</text>
</comment>
<gene>
    <name evidence="2" type="ORF">OT_ostta20g00530</name>
</gene>
<dbReference type="KEGG" id="ota:OT_ostta20g00530"/>
<name>A0A096P9F3_OSTTA</name>
<dbReference type="RefSeq" id="XP_022840624.1">
    <property type="nucleotide sequence ID" value="XM_022984441.1"/>
</dbReference>
<dbReference type="Pfam" id="PF14825">
    <property type="entry name" value="CFAP77"/>
    <property type="match status" value="1"/>
</dbReference>
<protein>
    <submittedName>
        <fullName evidence="2">Unnamed product</fullName>
    </submittedName>
</protein>
<evidence type="ECO:0000256" key="1">
    <source>
        <dbReference type="SAM" id="MobiDB-lite"/>
    </source>
</evidence>
<dbReference type="PANTHER" id="PTHR28617">
    <property type="entry name" value="CILIA- AND FLAGELLA-ASSOCIATED PROTEIN 77"/>
    <property type="match status" value="1"/>
</dbReference>
<proteinExistence type="predicted"/>
<keyword evidence="3" id="KW-1185">Reference proteome</keyword>
<evidence type="ECO:0000313" key="3">
    <source>
        <dbReference type="Proteomes" id="UP000009170"/>
    </source>
</evidence>
<organism evidence="2 3">
    <name type="scientific">Ostreococcus tauri</name>
    <name type="common">Marine green alga</name>
    <dbReference type="NCBI Taxonomy" id="70448"/>
    <lineage>
        <taxon>Eukaryota</taxon>
        <taxon>Viridiplantae</taxon>
        <taxon>Chlorophyta</taxon>
        <taxon>Mamiellophyceae</taxon>
        <taxon>Mamiellales</taxon>
        <taxon>Bathycoccaceae</taxon>
        <taxon>Ostreococcus</taxon>
    </lineage>
</organism>
<accession>A0A096P9F3</accession>
<dbReference type="AlphaFoldDB" id="A0A096P9F3"/>
<dbReference type="Proteomes" id="UP000009170">
    <property type="component" value="Unassembled WGS sequence"/>
</dbReference>
<feature type="region of interest" description="Disordered" evidence="1">
    <location>
        <begin position="177"/>
        <end position="201"/>
    </location>
</feature>
<dbReference type="InParanoid" id="A0A096P9F3"/>